<feature type="region of interest" description="Disordered" evidence="1">
    <location>
        <begin position="42"/>
        <end position="102"/>
    </location>
</feature>
<feature type="region of interest" description="Disordered" evidence="1">
    <location>
        <begin position="246"/>
        <end position="267"/>
    </location>
</feature>
<name>A0A2Z6M573_TRISU</name>
<gene>
    <name evidence="3" type="ORF">TSUD_29960</name>
</gene>
<reference evidence="4" key="1">
    <citation type="journal article" date="2017" name="Front. Plant Sci.">
        <title>Climate Clever Clovers: New Paradigm to Reduce the Environmental Footprint of Ruminants by Breeding Low Methanogenic Forages Utilizing Haplotype Variation.</title>
        <authorList>
            <person name="Kaur P."/>
            <person name="Appels R."/>
            <person name="Bayer P.E."/>
            <person name="Keeble-Gagnere G."/>
            <person name="Wang J."/>
            <person name="Hirakawa H."/>
            <person name="Shirasawa K."/>
            <person name="Vercoe P."/>
            <person name="Stefanova K."/>
            <person name="Durmic Z."/>
            <person name="Nichols P."/>
            <person name="Revell C."/>
            <person name="Isobe S.N."/>
            <person name="Edwards D."/>
            <person name="Erskine W."/>
        </authorList>
    </citation>
    <scope>NUCLEOTIDE SEQUENCE [LARGE SCALE GENOMIC DNA]</scope>
    <source>
        <strain evidence="4">cv. Daliak</strain>
    </source>
</reference>
<evidence type="ECO:0000259" key="2">
    <source>
        <dbReference type="Pfam" id="PF03732"/>
    </source>
</evidence>
<feature type="compositionally biased region" description="Basic and acidic residues" evidence="1">
    <location>
        <begin position="248"/>
        <end position="260"/>
    </location>
</feature>
<evidence type="ECO:0000313" key="3">
    <source>
        <dbReference type="EMBL" id="GAU27564.1"/>
    </source>
</evidence>
<evidence type="ECO:0000256" key="1">
    <source>
        <dbReference type="SAM" id="MobiDB-lite"/>
    </source>
</evidence>
<organism evidence="3 4">
    <name type="scientific">Trifolium subterraneum</name>
    <name type="common">Subterranean clover</name>
    <dbReference type="NCBI Taxonomy" id="3900"/>
    <lineage>
        <taxon>Eukaryota</taxon>
        <taxon>Viridiplantae</taxon>
        <taxon>Streptophyta</taxon>
        <taxon>Embryophyta</taxon>
        <taxon>Tracheophyta</taxon>
        <taxon>Spermatophyta</taxon>
        <taxon>Magnoliopsida</taxon>
        <taxon>eudicotyledons</taxon>
        <taxon>Gunneridae</taxon>
        <taxon>Pentapetalae</taxon>
        <taxon>rosids</taxon>
        <taxon>fabids</taxon>
        <taxon>Fabales</taxon>
        <taxon>Fabaceae</taxon>
        <taxon>Papilionoideae</taxon>
        <taxon>50 kb inversion clade</taxon>
        <taxon>NPAAA clade</taxon>
        <taxon>Hologalegina</taxon>
        <taxon>IRL clade</taxon>
        <taxon>Trifolieae</taxon>
        <taxon>Trifolium</taxon>
    </lineage>
</organism>
<accession>A0A2Z6M573</accession>
<protein>
    <recommendedName>
        <fullName evidence="2">Retrotransposon gag domain-containing protein</fullName>
    </recommendedName>
</protein>
<dbReference type="AlphaFoldDB" id="A0A2Z6M573"/>
<dbReference type="InterPro" id="IPR005162">
    <property type="entry name" value="Retrotrans_gag_dom"/>
</dbReference>
<dbReference type="PANTHER" id="PTHR33223:SF10">
    <property type="entry name" value="AMINOTRANSFERASE-LIKE PLANT MOBILE DOMAIN-CONTAINING PROTEIN"/>
    <property type="match status" value="1"/>
</dbReference>
<feature type="compositionally biased region" description="Basic and acidic residues" evidence="1">
    <location>
        <begin position="72"/>
        <end position="99"/>
    </location>
</feature>
<dbReference type="OrthoDB" id="1436372at2759"/>
<feature type="region of interest" description="Disordered" evidence="1">
    <location>
        <begin position="1"/>
        <end position="22"/>
    </location>
</feature>
<proteinExistence type="predicted"/>
<evidence type="ECO:0000313" key="4">
    <source>
        <dbReference type="Proteomes" id="UP000242715"/>
    </source>
</evidence>
<keyword evidence="4" id="KW-1185">Reference proteome</keyword>
<feature type="domain" description="Retrotransposon gag" evidence="2">
    <location>
        <begin position="128"/>
        <end position="213"/>
    </location>
</feature>
<dbReference type="EMBL" id="DF973357">
    <property type="protein sequence ID" value="GAU27564.1"/>
    <property type="molecule type" value="Genomic_DNA"/>
</dbReference>
<dbReference type="Proteomes" id="UP000242715">
    <property type="component" value="Unassembled WGS sequence"/>
</dbReference>
<sequence>MSMLLAPNPSFEIGENPYSNPNPVKAGRVWAGTRGNGFYCHAYWPSPSSGQQRPKSPPRRKQLLLGDMTQGSRRDDYHYRGEDSPRRDETPTHSPRWSDDEVYNGPLSKQIMDLQLPHALQKSPQLGKIFPTTLVEGAMAWYKSLPHGSITSWKDLYKQFTSHFTASRKHRKMEASLEAIVQGPNETLRFYIERFNKEVVQVDVTDDMKKYFMRKNLRDGTKFKEMVTIEKPSTWDEILHKAQAYMNGDRRKHDKAREPRGPPSQFTNYTPLLVPREIVLAECAASNFKNSGIRFPKSTPYNLNL</sequence>
<dbReference type="Pfam" id="PF03732">
    <property type="entry name" value="Retrotrans_gag"/>
    <property type="match status" value="1"/>
</dbReference>
<dbReference type="PANTHER" id="PTHR33223">
    <property type="entry name" value="CCHC-TYPE DOMAIN-CONTAINING PROTEIN"/>
    <property type="match status" value="1"/>
</dbReference>